<proteinExistence type="predicted"/>
<accession>A0A1J0MF16</accession>
<sequence>MFTKFKLLLAGIAAIAGAILVAFLKGRSSGKEEVQEEVREQEIKNVEAVANRRVETAHKVQKVQQTVIASDDKSVDDELLKGWTRPPNIK</sequence>
<reference evidence="1 2" key="1">
    <citation type="submission" date="2018-04" db="EMBL/GenBank/DDBJ databases">
        <authorList>
            <person name="Shneider M.M."/>
            <person name="Kabanova A.P."/>
            <person name="Vo T.N.H."/>
            <person name="Korzhenkov A."/>
            <person name="Samarov N.I."/>
            <person name="Toshchakov S.V."/>
            <person name="Miroshnikov K.K."/>
            <person name="Ignatov A.N."/>
            <person name="Kulikov E.E."/>
            <person name="Miroshnikov K.A."/>
        </authorList>
    </citation>
    <scope>NUCLEOTIDE SEQUENCE [LARGE SCALE GENOMIC DNA]</scope>
</reference>
<dbReference type="Proteomes" id="UP000224355">
    <property type="component" value="Segment"/>
</dbReference>
<evidence type="ECO:0000313" key="2">
    <source>
        <dbReference type="Proteomes" id="UP000224355"/>
    </source>
</evidence>
<evidence type="ECO:0000313" key="1">
    <source>
        <dbReference type="EMBL" id="APD19694.1"/>
    </source>
</evidence>
<organism evidence="1 2">
    <name type="scientific">Pectobacterium phage PP101</name>
    <dbReference type="NCBI Taxonomy" id="1916414"/>
    <lineage>
        <taxon>Viruses</taxon>
        <taxon>Duplodnaviria</taxon>
        <taxon>Heunggongvirae</taxon>
        <taxon>Uroviricota</taxon>
        <taxon>Caudoviricetes</taxon>
        <taxon>Chaseviridae</taxon>
        <taxon>Cleopatravirinae</taxon>
        <taxon>Suwonvirus</taxon>
        <taxon>Suwonvirus PP101</taxon>
    </lineage>
</organism>
<keyword evidence="2" id="KW-1185">Reference proteome</keyword>
<name>A0A1J0MF16_9CAUD</name>
<dbReference type="EMBL" id="KY087898">
    <property type="protein sequence ID" value="APD19694.1"/>
    <property type="molecule type" value="Genomic_DNA"/>
</dbReference>
<protein>
    <recommendedName>
        <fullName evidence="3">I-spanin</fullName>
    </recommendedName>
</protein>
<evidence type="ECO:0008006" key="3">
    <source>
        <dbReference type="Google" id="ProtNLM"/>
    </source>
</evidence>
<gene>
    <name evidence="1" type="ORF">PP101_33</name>
</gene>